<dbReference type="SUPFAM" id="SSF52172">
    <property type="entry name" value="CheY-like"/>
    <property type="match status" value="1"/>
</dbReference>
<feature type="domain" description="HTH LytTR-type" evidence="5">
    <location>
        <begin position="134"/>
        <end position="233"/>
    </location>
</feature>
<proteinExistence type="predicted"/>
<gene>
    <name evidence="6" type="ORF">JFP838_02760</name>
</gene>
<name>A0A127EFL1_CLOPF</name>
<comment type="function">
    <text evidence="2">May play the central regulatory role in sporulation. It may be an element of the effector pathway responsible for the activation of sporulation genes in response to nutritional stress. Spo0A may act in concert with spo0H (a sigma factor) to control the expression of some genes that are critical to the sporulation process.</text>
</comment>
<dbReference type="PANTHER" id="PTHR37299:SF1">
    <property type="entry name" value="STAGE 0 SPORULATION PROTEIN A HOMOLOG"/>
    <property type="match status" value="1"/>
</dbReference>
<dbReference type="PATRIC" id="fig|1502.177.peg.535"/>
<dbReference type="PROSITE" id="PS50110">
    <property type="entry name" value="RESPONSE_REGULATORY"/>
    <property type="match status" value="1"/>
</dbReference>
<evidence type="ECO:0000259" key="5">
    <source>
        <dbReference type="PROSITE" id="PS50930"/>
    </source>
</evidence>
<dbReference type="GO" id="GO:0003677">
    <property type="term" value="F:DNA binding"/>
    <property type="evidence" value="ECO:0007669"/>
    <property type="project" value="InterPro"/>
</dbReference>
<dbReference type="Gene3D" id="3.40.50.2300">
    <property type="match status" value="1"/>
</dbReference>
<organism evidence="6 7">
    <name type="scientific">Clostridium perfringens</name>
    <dbReference type="NCBI Taxonomy" id="1502"/>
    <lineage>
        <taxon>Bacteria</taxon>
        <taxon>Bacillati</taxon>
        <taxon>Bacillota</taxon>
        <taxon>Clostridia</taxon>
        <taxon>Eubacteriales</taxon>
        <taxon>Clostridiaceae</taxon>
        <taxon>Clostridium</taxon>
    </lineage>
</organism>
<dbReference type="RefSeq" id="WP_061426412.1">
    <property type="nucleotide sequence ID" value="NZ_CABPRK010000002.1"/>
</dbReference>
<dbReference type="SMART" id="SM00448">
    <property type="entry name" value="REC"/>
    <property type="match status" value="1"/>
</dbReference>
<sequence>MLNIAICDDEKIQCAIVKKMISKICAKNNMEISIDEFNSASELINIYNRNIKKYSIILCDIIMDEMNGIELIRRMRKIDSSFQAIIITGSNEYVFDGYDVGALNYLMKPIDSNKLEKEFLRAIKSLNYASPSTYTININGKISFIDLSSVLFFEVNNKTITANLENKNIDFSMKIKVLEEELEDKNFLRCHRSYLVNMSQVETILQNKIMLKNGNSIPIGRCYKKNLKKYILEMINGI</sequence>
<dbReference type="InterPro" id="IPR046947">
    <property type="entry name" value="LytR-like"/>
</dbReference>
<dbReference type="InterPro" id="IPR001789">
    <property type="entry name" value="Sig_transdc_resp-reg_receiver"/>
</dbReference>
<dbReference type="Proteomes" id="UP000070260">
    <property type="component" value="Chromosome"/>
</dbReference>
<protein>
    <recommendedName>
        <fullName evidence="1">Stage 0 sporulation protein A homolog</fullName>
    </recommendedName>
</protein>
<dbReference type="OrthoDB" id="9802383at2"/>
<evidence type="ECO:0000313" key="7">
    <source>
        <dbReference type="Proteomes" id="UP000070260"/>
    </source>
</evidence>
<accession>A0A127EFL1</accession>
<reference evidence="6 7" key="1">
    <citation type="journal article" date="2016" name="PLoS ONE">
        <title>Plasmid Characterization and Chromosome Analysis of Two netF+ Clostridium perfringens Isolates Associated with Foal and Canine Necrotizing Enteritis.</title>
        <authorList>
            <person name="Mehdizadeh Gohari I."/>
            <person name="Kropinski A.M."/>
            <person name="Weese S.J."/>
            <person name="Parreira V.R."/>
            <person name="Whitehead A.E."/>
            <person name="Boerlin P."/>
            <person name="Prescott J.F."/>
        </authorList>
    </citation>
    <scope>NUCLEOTIDE SEQUENCE [LARGE SCALE GENOMIC DNA]</scope>
    <source>
        <strain evidence="6 7">JP838</strain>
    </source>
</reference>
<evidence type="ECO:0000256" key="2">
    <source>
        <dbReference type="ARBA" id="ARBA00024867"/>
    </source>
</evidence>
<dbReference type="Pfam" id="PF04397">
    <property type="entry name" value="LytTR"/>
    <property type="match status" value="1"/>
</dbReference>
<feature type="modified residue" description="4-aspartylphosphate" evidence="3">
    <location>
        <position position="60"/>
    </location>
</feature>
<feature type="domain" description="Response regulatory" evidence="4">
    <location>
        <begin position="3"/>
        <end position="123"/>
    </location>
</feature>
<dbReference type="Gene3D" id="2.40.50.1020">
    <property type="entry name" value="LytTr DNA-binding domain"/>
    <property type="match status" value="1"/>
</dbReference>
<dbReference type="GO" id="GO:0000156">
    <property type="term" value="F:phosphorelay response regulator activity"/>
    <property type="evidence" value="ECO:0007669"/>
    <property type="project" value="InterPro"/>
</dbReference>
<keyword evidence="3" id="KW-0597">Phosphoprotein</keyword>
<dbReference type="Pfam" id="PF00072">
    <property type="entry name" value="Response_reg"/>
    <property type="match status" value="1"/>
</dbReference>
<dbReference type="EMBL" id="CP010994">
    <property type="protein sequence ID" value="AMN34717.1"/>
    <property type="molecule type" value="Genomic_DNA"/>
</dbReference>
<dbReference type="PROSITE" id="PS50930">
    <property type="entry name" value="HTH_LYTTR"/>
    <property type="match status" value="1"/>
</dbReference>
<evidence type="ECO:0000256" key="1">
    <source>
        <dbReference type="ARBA" id="ARBA00018672"/>
    </source>
</evidence>
<dbReference type="SMART" id="SM00850">
    <property type="entry name" value="LytTR"/>
    <property type="match status" value="1"/>
</dbReference>
<dbReference type="PANTHER" id="PTHR37299">
    <property type="entry name" value="TRANSCRIPTIONAL REGULATOR-RELATED"/>
    <property type="match status" value="1"/>
</dbReference>
<evidence type="ECO:0000256" key="3">
    <source>
        <dbReference type="PROSITE-ProRule" id="PRU00169"/>
    </source>
</evidence>
<evidence type="ECO:0000259" key="4">
    <source>
        <dbReference type="PROSITE" id="PS50110"/>
    </source>
</evidence>
<dbReference type="InterPro" id="IPR007492">
    <property type="entry name" value="LytTR_DNA-bd_dom"/>
</dbReference>
<dbReference type="InterPro" id="IPR011006">
    <property type="entry name" value="CheY-like_superfamily"/>
</dbReference>
<evidence type="ECO:0000313" key="6">
    <source>
        <dbReference type="EMBL" id="AMN34717.1"/>
    </source>
</evidence>
<dbReference type="AlphaFoldDB" id="A0A127EFL1"/>